<keyword evidence="8" id="KW-1133">Transmembrane helix</keyword>
<organism evidence="10 11">
    <name type="scientific">Burkholderia oklahomensis</name>
    <dbReference type="NCBI Taxonomy" id="342113"/>
    <lineage>
        <taxon>Bacteria</taxon>
        <taxon>Pseudomonadati</taxon>
        <taxon>Pseudomonadota</taxon>
        <taxon>Betaproteobacteria</taxon>
        <taxon>Burkholderiales</taxon>
        <taxon>Burkholderiaceae</taxon>
        <taxon>Burkholderia</taxon>
        <taxon>pseudomallei group</taxon>
    </lineage>
</organism>
<dbReference type="GO" id="GO:0009279">
    <property type="term" value="C:cell outer membrane"/>
    <property type="evidence" value="ECO:0007669"/>
    <property type="project" value="UniProtKB-SubCell"/>
</dbReference>
<accession>A0AAI8FQ10</accession>
<evidence type="ECO:0000256" key="1">
    <source>
        <dbReference type="ARBA" id="ARBA00004459"/>
    </source>
</evidence>
<evidence type="ECO:0000313" key="11">
    <source>
        <dbReference type="Proteomes" id="UP000029424"/>
    </source>
</evidence>
<evidence type="ECO:0000256" key="8">
    <source>
        <dbReference type="RuleBase" id="RU364102"/>
    </source>
</evidence>
<dbReference type="InterPro" id="IPR003282">
    <property type="entry name" value="T3SS_SctJ"/>
</dbReference>
<dbReference type="KEGG" id="bok:DM82_4950"/>
<keyword evidence="3 8" id="KW-0732">Signal</keyword>
<comment type="subcellular location">
    <subcellularLocation>
        <location evidence="1">Cell outer membrane</location>
        <topology evidence="1">Lipid-anchor</topology>
    </subcellularLocation>
</comment>
<dbReference type="PANTHER" id="PTHR30046">
    <property type="entry name" value="FLAGELLAR M-RING PROTEIN"/>
    <property type="match status" value="1"/>
</dbReference>
<dbReference type="Proteomes" id="UP000029424">
    <property type="component" value="Chromosome 2"/>
</dbReference>
<comment type="similarity">
    <text evidence="2 8">Belongs to the YscJ lipoprotein family.</text>
</comment>
<dbReference type="InterPro" id="IPR045851">
    <property type="entry name" value="AMP-bd_C_sf"/>
</dbReference>
<dbReference type="GO" id="GO:0009306">
    <property type="term" value="P:protein secretion"/>
    <property type="evidence" value="ECO:0007669"/>
    <property type="project" value="InterPro"/>
</dbReference>
<keyword evidence="8" id="KW-0812">Transmembrane</keyword>
<dbReference type="PRINTS" id="PR01338">
    <property type="entry name" value="TYPE3OMKPROT"/>
</dbReference>
<evidence type="ECO:0000259" key="9">
    <source>
        <dbReference type="Pfam" id="PF01514"/>
    </source>
</evidence>
<dbReference type="InterPro" id="IPR006182">
    <property type="entry name" value="FliF_N_dom"/>
</dbReference>
<evidence type="ECO:0000256" key="3">
    <source>
        <dbReference type="ARBA" id="ARBA00022729"/>
    </source>
</evidence>
<evidence type="ECO:0000256" key="5">
    <source>
        <dbReference type="ARBA" id="ARBA00023139"/>
    </source>
</evidence>
<sequence>MMSERRSIRCRAVQLVCVLALSVQLTGCKKELYGGLSEQDVNEMLVALLENGVDASKETADGGKNWTLGVESDQLVHAMGVLRARGLPRSKFDDLGNLFKKDGLVSTPTEERIRFIYGMSQELSSTLSKIDGVLVARVQIVLPNNDPLAQAAKPSSASVFIKYRPSSDIGALIPQIKTLVMHSVEGLTYEQVSVTAVVADSTDLARLDPGPPSVPLWLGGLLAFGALSVAAAALFVVLRRRPETERAGDVGGRPRWRARGAELLACLRRRRQTN</sequence>
<dbReference type="EMBL" id="CP008727">
    <property type="protein sequence ID" value="AIO69196.1"/>
    <property type="molecule type" value="Genomic_DNA"/>
</dbReference>
<evidence type="ECO:0000256" key="2">
    <source>
        <dbReference type="ARBA" id="ARBA00009509"/>
    </source>
</evidence>
<dbReference type="AlphaFoldDB" id="A0AAI8FQ10"/>
<dbReference type="Pfam" id="PF01514">
    <property type="entry name" value="YscJ_FliF"/>
    <property type="match status" value="1"/>
</dbReference>
<reference evidence="10 11" key="1">
    <citation type="submission" date="2014-06" db="EMBL/GenBank/DDBJ databases">
        <authorList>
            <person name="Bishop-Lilly K.A."/>
            <person name="Broomall S.M."/>
            <person name="Chain P.S."/>
            <person name="Chertkov O."/>
            <person name="Coyne S.R."/>
            <person name="Daligault H.E."/>
            <person name="Davenport K.W."/>
            <person name="Erkkila T."/>
            <person name="Frey K.G."/>
            <person name="Gibbons H.S."/>
            <person name="Gu W."/>
            <person name="Jaissle J."/>
            <person name="Johnson S.L."/>
            <person name="Koroleva G.I."/>
            <person name="Ladner J.T."/>
            <person name="Lo C.-C."/>
            <person name="Minogue T.D."/>
            <person name="Munk C."/>
            <person name="Palacios G.F."/>
            <person name="Redden C.L."/>
            <person name="Rosenzweig C.N."/>
            <person name="Scholz M.B."/>
            <person name="Teshima H."/>
            <person name="Xu Y."/>
        </authorList>
    </citation>
    <scope>NUCLEOTIDE SEQUENCE [LARGE SCALE GENOMIC DNA]</scope>
    <source>
        <strain evidence="10 11">EO147</strain>
    </source>
</reference>
<dbReference type="InterPro" id="IPR043427">
    <property type="entry name" value="YscJ/FliF"/>
</dbReference>
<evidence type="ECO:0000256" key="7">
    <source>
        <dbReference type="ARBA" id="ARBA00023288"/>
    </source>
</evidence>
<feature type="domain" description="Flagellar M-ring N-terminal" evidence="9">
    <location>
        <begin position="30"/>
        <end position="195"/>
    </location>
</feature>
<proteinExistence type="inferred from homology"/>
<protein>
    <recommendedName>
        <fullName evidence="8">Lipoprotein</fullName>
    </recommendedName>
</protein>
<evidence type="ECO:0000313" key="10">
    <source>
        <dbReference type="EMBL" id="AIO69196.1"/>
    </source>
</evidence>
<keyword evidence="5 8" id="KW-0564">Palmitate</keyword>
<dbReference type="Gene3D" id="3.30.300.30">
    <property type="match status" value="1"/>
</dbReference>
<dbReference type="Gene3D" id="3.30.70.1530">
    <property type="entry name" value="Hypothetical protein rpa1041"/>
    <property type="match status" value="1"/>
</dbReference>
<gene>
    <name evidence="10" type="ORF">DM82_4950</name>
</gene>
<dbReference type="PANTHER" id="PTHR30046:SF2">
    <property type="entry name" value="YOP PROTEINS TRANSLOCATION LIPOPROTEIN J"/>
    <property type="match status" value="1"/>
</dbReference>
<evidence type="ECO:0000256" key="6">
    <source>
        <dbReference type="ARBA" id="ARBA00023237"/>
    </source>
</evidence>
<keyword evidence="4 8" id="KW-0472">Membrane</keyword>
<dbReference type="NCBIfam" id="TIGR02544">
    <property type="entry name" value="III_secr_YscJ"/>
    <property type="match status" value="1"/>
</dbReference>
<name>A0AAI8FQ10_9BURK</name>
<evidence type="ECO:0000256" key="4">
    <source>
        <dbReference type="ARBA" id="ARBA00023136"/>
    </source>
</evidence>
<keyword evidence="11" id="KW-1185">Reference proteome</keyword>
<keyword evidence="7 8" id="KW-0449">Lipoprotein</keyword>
<keyword evidence="6 8" id="KW-0998">Cell outer membrane</keyword>
<feature type="transmembrane region" description="Helical" evidence="8">
    <location>
        <begin position="216"/>
        <end position="238"/>
    </location>
</feature>